<feature type="domain" description="Peptidase S9 prolyl oligopeptidase catalytic" evidence="1">
    <location>
        <begin position="431"/>
        <end position="637"/>
    </location>
</feature>
<dbReference type="PANTHER" id="PTHR43056:SF5">
    <property type="entry name" value="PEPTIDASE S9 PROLYL OLIGOPEPTIDASE CATALYTIC DOMAIN-CONTAINING PROTEIN"/>
    <property type="match status" value="1"/>
</dbReference>
<dbReference type="PANTHER" id="PTHR43056">
    <property type="entry name" value="PEPTIDASE S9 PROLYL OLIGOPEPTIDASE"/>
    <property type="match status" value="1"/>
</dbReference>
<evidence type="ECO:0000313" key="2">
    <source>
        <dbReference type="EMBL" id="MFB9904037.1"/>
    </source>
</evidence>
<gene>
    <name evidence="2" type="ORF">ACFFQA_08805</name>
</gene>
<name>A0ABV5ZT28_9PSEU</name>
<evidence type="ECO:0000313" key="3">
    <source>
        <dbReference type="Proteomes" id="UP001589693"/>
    </source>
</evidence>
<dbReference type="RefSeq" id="WP_377851198.1">
    <property type="nucleotide sequence ID" value="NZ_JBHLZU010000007.1"/>
</dbReference>
<keyword evidence="3" id="KW-1185">Reference proteome</keyword>
<accession>A0ABV5ZT28</accession>
<dbReference type="Gene3D" id="2.120.10.30">
    <property type="entry name" value="TolB, C-terminal domain"/>
    <property type="match status" value="1"/>
</dbReference>
<dbReference type="Gene3D" id="3.40.50.1820">
    <property type="entry name" value="alpha/beta hydrolase"/>
    <property type="match status" value="1"/>
</dbReference>
<evidence type="ECO:0000259" key="1">
    <source>
        <dbReference type="Pfam" id="PF00326"/>
    </source>
</evidence>
<reference evidence="2 3" key="1">
    <citation type="submission" date="2024-09" db="EMBL/GenBank/DDBJ databases">
        <authorList>
            <person name="Sun Q."/>
            <person name="Mori K."/>
        </authorList>
    </citation>
    <scope>NUCLEOTIDE SEQUENCE [LARGE SCALE GENOMIC DNA]</scope>
    <source>
        <strain evidence="2 3">TBRC 7907</strain>
    </source>
</reference>
<protein>
    <submittedName>
        <fullName evidence="2">Prolyl oligopeptidase family serine peptidase</fullName>
    </submittedName>
</protein>
<dbReference type="Proteomes" id="UP001589693">
    <property type="component" value="Unassembled WGS sequence"/>
</dbReference>
<dbReference type="SUPFAM" id="SSF53474">
    <property type="entry name" value="alpha/beta-Hydrolases"/>
    <property type="match status" value="1"/>
</dbReference>
<dbReference type="SUPFAM" id="SSF50960">
    <property type="entry name" value="TolB, C-terminal domain"/>
    <property type="match status" value="1"/>
</dbReference>
<dbReference type="InterPro" id="IPR029058">
    <property type="entry name" value="AB_hydrolase_fold"/>
</dbReference>
<comment type="caution">
    <text evidence="2">The sequence shown here is derived from an EMBL/GenBank/DDBJ whole genome shotgun (WGS) entry which is preliminary data.</text>
</comment>
<organism evidence="2 3">
    <name type="scientific">Allokutzneria oryzae</name>
    <dbReference type="NCBI Taxonomy" id="1378989"/>
    <lineage>
        <taxon>Bacteria</taxon>
        <taxon>Bacillati</taxon>
        <taxon>Actinomycetota</taxon>
        <taxon>Actinomycetes</taxon>
        <taxon>Pseudonocardiales</taxon>
        <taxon>Pseudonocardiaceae</taxon>
        <taxon>Allokutzneria</taxon>
    </lineage>
</organism>
<dbReference type="InterPro" id="IPR001375">
    <property type="entry name" value="Peptidase_S9_cat"/>
</dbReference>
<dbReference type="InterPro" id="IPR050585">
    <property type="entry name" value="Xaa-Pro_dipeptidyl-ppase/CocE"/>
</dbReference>
<dbReference type="EMBL" id="JBHLZU010000007">
    <property type="protein sequence ID" value="MFB9904037.1"/>
    <property type="molecule type" value="Genomic_DNA"/>
</dbReference>
<sequence>MVKIAPYGTWASPITSAEAAAVASGPQWVGLHSDELWWAEGQPAEGGRVALFRGRTGEPPRRVLGSPWNVRNRVHEYGGRPYVVLDGPRVVFTNWDDQRVYLLDLSGPDAEPVPLTPEPSARHGLRYGDLVAPPGGTEVWCVREEVTGPAPTDVRRSLVAIPLDAGDGPATVRELVASHRFLTAPQCSPDGKHIAWIGWDHPAMPWDGTELCVATVYQDGAVGSRRVLAGGPNEAVCQVEWADNDSVYAITDPDGWWNLFRIGLDGTRRNLAPIEDELGGPLWKLGARWFAPLGDGRLAVLRAGTLALLDENAGTITDLDVPLPVWMSPLAASGTVIAGVASGPTSHGAVLRLDLATGECAQVTSPPPGLDDPAWLPVPEARVFTGPDGQRVPAYVYPPTNPDFAAPEGELPPYVVHVHGGPTGRISGTLDNEFTYFTSRGIGVVAVNYGGSTGYGREFRERLRGQWGVVDVEDCAAVASALAEEGTADPRRLAIRGGSAGGWTTAASLTSVQVYRCGAAYYPILDLMGWASGETHDFESQYLDSIVGRLPETEQRYLDRSPSTRVDKLAGPILLLQGLEDEICPPVQCERFVAQLAGSGIQHGYLPFEGEQHGFRKAETVAASLEAELSFYGQVLGFAPEGVPTLELSR</sequence>
<proteinExistence type="predicted"/>
<dbReference type="Pfam" id="PF00326">
    <property type="entry name" value="Peptidase_S9"/>
    <property type="match status" value="1"/>
</dbReference>
<dbReference type="InterPro" id="IPR011042">
    <property type="entry name" value="6-blade_b-propeller_TolB-like"/>
</dbReference>